<dbReference type="EMBL" id="JAPTSV010000008">
    <property type="protein sequence ID" value="KAJ1525080.1"/>
    <property type="molecule type" value="Genomic_DNA"/>
</dbReference>
<feature type="domain" description="tRNA (32-2'-O)-methyltransferase regulator THADA-like C-terminal TPR repeats region" evidence="6">
    <location>
        <begin position="1141"/>
        <end position="1296"/>
    </location>
</feature>
<dbReference type="Pfam" id="PF10350">
    <property type="entry name" value="DUF2428"/>
    <property type="match status" value="1"/>
</dbReference>
<dbReference type="Proteomes" id="UP001075354">
    <property type="component" value="Chromosome 8"/>
</dbReference>
<reference evidence="7" key="1">
    <citation type="submission" date="2022-12" db="EMBL/GenBank/DDBJ databases">
        <title>Chromosome-level genome assembly of the bean flower thrips Megalurothrips usitatus.</title>
        <authorList>
            <person name="Ma L."/>
            <person name="Liu Q."/>
            <person name="Li H."/>
            <person name="Cai W."/>
        </authorList>
    </citation>
    <scope>NUCLEOTIDE SEQUENCE</scope>
    <source>
        <strain evidence="7">Cailab_2022a</strain>
    </source>
</reference>
<dbReference type="Pfam" id="PF25151">
    <property type="entry name" value="TPR_Trm732_C"/>
    <property type="match status" value="1"/>
</dbReference>
<dbReference type="GO" id="GO:0030488">
    <property type="term" value="P:tRNA methylation"/>
    <property type="evidence" value="ECO:0007669"/>
    <property type="project" value="TreeGrafter"/>
</dbReference>
<organism evidence="7 8">
    <name type="scientific">Megalurothrips usitatus</name>
    <name type="common">bean blossom thrips</name>
    <dbReference type="NCBI Taxonomy" id="439358"/>
    <lineage>
        <taxon>Eukaryota</taxon>
        <taxon>Metazoa</taxon>
        <taxon>Ecdysozoa</taxon>
        <taxon>Arthropoda</taxon>
        <taxon>Hexapoda</taxon>
        <taxon>Insecta</taxon>
        <taxon>Pterygota</taxon>
        <taxon>Neoptera</taxon>
        <taxon>Paraneoptera</taxon>
        <taxon>Thysanoptera</taxon>
        <taxon>Terebrantia</taxon>
        <taxon>Thripoidea</taxon>
        <taxon>Thripidae</taxon>
        <taxon>Megalurothrips</taxon>
    </lineage>
</organism>
<keyword evidence="8" id="KW-1185">Reference proteome</keyword>
<accession>A0AAV7XJ14</accession>
<feature type="domain" description="tRNA (32-2'-O)-methyltransferase regulator THADA-like TPR repeats region" evidence="5">
    <location>
        <begin position="493"/>
        <end position="711"/>
    </location>
</feature>
<dbReference type="Pfam" id="PF25150">
    <property type="entry name" value="TPR_Trm732"/>
    <property type="match status" value="1"/>
</dbReference>
<evidence type="ECO:0000259" key="4">
    <source>
        <dbReference type="Pfam" id="PF10350"/>
    </source>
</evidence>
<evidence type="ECO:0000256" key="3">
    <source>
        <dbReference type="ARBA" id="ARBA00035698"/>
    </source>
</evidence>
<comment type="similarity">
    <text evidence="1">Belongs to the THADA family.</text>
</comment>
<dbReference type="InterPro" id="IPR019442">
    <property type="entry name" value="THADA/TRM732_DUF2428"/>
</dbReference>
<dbReference type="SUPFAM" id="SSF48371">
    <property type="entry name" value="ARM repeat"/>
    <property type="match status" value="1"/>
</dbReference>
<evidence type="ECO:0000256" key="2">
    <source>
        <dbReference type="ARBA" id="ARBA00022694"/>
    </source>
</evidence>
<dbReference type="GO" id="GO:0005829">
    <property type="term" value="C:cytosol"/>
    <property type="evidence" value="ECO:0007669"/>
    <property type="project" value="TreeGrafter"/>
</dbReference>
<evidence type="ECO:0000313" key="8">
    <source>
        <dbReference type="Proteomes" id="UP001075354"/>
    </source>
</evidence>
<sequence length="1734" mass="193656">MTDCVGLRNPTLSALPLKGRGVKKEFQVIHLPDAYWPITDQNGALAELVQRIRTASSVEDQMDVVKQVSTDIIKFDNEVAENMDINYFNFAVHLYLASPSKHPAKCALSKTFNSVKHHARETSVMCMREVLRKYISTAMDIQDPMDLTSVASALIGCYENLLIGPEVLDSIVYDLLTFMKKSLDLCCLFSSSSQTPVLKVEVNKVTHTITRIIIHTLQRAGTISLKESEKGKSVLSCILKTAITLMNSPQVPLDTRTNCGFVVVLVVDCLEGLNGLIQLIAEEKNTSITDEIAILCICSGILSGLKPDQFDIVHSTRKKSVISCILDIALSVNELSIQESNLVLALWRVVQQWTRVLTSNSKLVLSLELPQVEALLNHVWGLLDHYMDSIRHLGRAILENVMHLRDSFLLIGIDVSDKMAEAVLLTPETKRSRYVILSTMTAYLNTSVIMKKMPNVIGSLLTAMQYPSMSSHVSGAFVAMATTDFGKLPYLEWYKLWILPLFEVLLKLNTSEVSALEDALSHMIKLCPTVINEVLPDVSNLRRIDLPKLRLILTCMKIARKLGVLPKKSGECHSLWSGILPVKIFQSALCHDCDEIRISALALVVETNRSTEIICQADLALIKIFLEYNVSCEVPAFRQQSLALVSKLLSRMRDSSHTLTRLSKQISTAKITQDYRDFIIWIVLFCFDNLRIGSNYSRRIFSLKVLTLIFDILKSDFLLTNDDCLVKMWTKTNALKLLGVILADTYEENKAMATSILVLFPTNVLDLDVNKNLFKLFQSGCVLASSIHPSECISAAYLLELCCKFYSKDCQNALKTSFSSGSDAESLDIIDAVALLKVQLEREAKVAELDILEAASSGPMHGSLSCIRHLLQLVPDFRKLDRLSSWQKLLRDLINLCFKVNDIVTPVVNSSSPEGHLPMDFNQDSDLLKAKPAPASKVTAQMVLLCSWRTVKEVSLLLGRLSDCCPILPDKNGLLSEDQILAIGVHLTTLLEETKHRGAFEQAYVGFSLLAARLWRHQNRVLQELPKQWLNELMNAILSYDPSVSKLCATRRSAGVPFMVQALVSAEPQNGAGFQSLQCTMSQLLICAADKSRHVECRTHALNILRALYRHAPLAQHVAPHIAEGVIVAMSGFRGKTWAERNSATLLFSSLMTRIFGVRRSGEELSSRNKMTGRVFFHRYPELYEFLLTELKRAVNALTLGDVAELAILHPILLLIARLYPSSLEGTDTPMQLNTFVPLVRHCASNSVLKTRVLSAKAIVPLITANVFVSYVDDLIQQIVLSCSENLAHGLALQTVYLLKNFQILTDDQLSVLIESLSSWVSKLLTRFKRMSSNPVNEVILQIIELMINSWYSFVPHSLWLIVKQNIFDVLLVNTSNDLDCQCLLGQGILEVRAARIVLQLQILEQENNLNDIILKLLRHSHYEVVLETLTVLLRVMKSQGHRGNMEAEDIIPNVLTSDRHWLENIPASVISKFCDVVCGSQNLGPVLAYLAMENASVQGRLALGTLEHVAPSVWCSNVDLEQLLSLCHSPHEGTSCAAFACFSSFLQYMVQSNNNIPQMCEYGCRLLKSYCTEDGGVTSRLVAVNFLLQHKEAMQGKYSFLSDETVSELWICAVKLICDDNSEVRSQATLLSHEDSLSVPQKSLEILFGEFVSFMKHSPSQSLATLLVLALGPLPDTCSFEADEERVFEKGETNMFIEHELLTDLVSQYISLYLLNGTPVTQMAMGLDFHWWP</sequence>
<gene>
    <name evidence="7" type="ORF">ONE63_009924</name>
</gene>
<protein>
    <recommendedName>
        <fullName evidence="3">tRNA (32-2'-O)-methyltransferase regulator THADA</fullName>
    </recommendedName>
</protein>
<dbReference type="InterPro" id="IPR016024">
    <property type="entry name" value="ARM-type_fold"/>
</dbReference>
<dbReference type="PANTHER" id="PTHR14387:SF7">
    <property type="entry name" value="THYROID ADENOMA-ASSOCIATED PROTEIN"/>
    <property type="match status" value="1"/>
</dbReference>
<evidence type="ECO:0000256" key="1">
    <source>
        <dbReference type="ARBA" id="ARBA00010409"/>
    </source>
</evidence>
<comment type="caution">
    <text evidence="7">The sequence shown here is derived from an EMBL/GenBank/DDBJ whole genome shotgun (WGS) entry which is preliminary data.</text>
</comment>
<evidence type="ECO:0000313" key="7">
    <source>
        <dbReference type="EMBL" id="KAJ1525080.1"/>
    </source>
</evidence>
<name>A0AAV7XJ14_9NEOP</name>
<proteinExistence type="inferred from homology"/>
<dbReference type="PANTHER" id="PTHR14387">
    <property type="entry name" value="THADA/DEATH RECEPTOR INTERACTING PROTEIN"/>
    <property type="match status" value="1"/>
</dbReference>
<evidence type="ECO:0000259" key="6">
    <source>
        <dbReference type="Pfam" id="PF25151"/>
    </source>
</evidence>
<dbReference type="InterPro" id="IPR056843">
    <property type="entry name" value="THADA-like_TPR"/>
</dbReference>
<keyword evidence="2" id="KW-0819">tRNA processing</keyword>
<feature type="domain" description="DUF2428" evidence="4">
    <location>
        <begin position="889"/>
        <end position="1139"/>
    </location>
</feature>
<evidence type="ECO:0000259" key="5">
    <source>
        <dbReference type="Pfam" id="PF25150"/>
    </source>
</evidence>
<dbReference type="InterPro" id="IPR051954">
    <property type="entry name" value="tRNA_methyltransferase_THADA"/>
</dbReference>
<dbReference type="InterPro" id="IPR056842">
    <property type="entry name" value="THADA-like_TPR_C"/>
</dbReference>